<proteinExistence type="predicted"/>
<accession>A0A6G0ZME4</accession>
<dbReference type="EMBL" id="VUJU01000155">
    <property type="protein sequence ID" value="KAF0772618.1"/>
    <property type="molecule type" value="Genomic_DNA"/>
</dbReference>
<organism evidence="1 2">
    <name type="scientific">Aphis craccivora</name>
    <name type="common">Cowpea aphid</name>
    <dbReference type="NCBI Taxonomy" id="307492"/>
    <lineage>
        <taxon>Eukaryota</taxon>
        <taxon>Metazoa</taxon>
        <taxon>Ecdysozoa</taxon>
        <taxon>Arthropoda</taxon>
        <taxon>Hexapoda</taxon>
        <taxon>Insecta</taxon>
        <taxon>Pterygota</taxon>
        <taxon>Neoptera</taxon>
        <taxon>Paraneoptera</taxon>
        <taxon>Hemiptera</taxon>
        <taxon>Sternorrhyncha</taxon>
        <taxon>Aphidomorpha</taxon>
        <taxon>Aphidoidea</taxon>
        <taxon>Aphididae</taxon>
        <taxon>Aphidini</taxon>
        <taxon>Aphis</taxon>
        <taxon>Aphis</taxon>
    </lineage>
</organism>
<dbReference type="OrthoDB" id="10555604at2759"/>
<evidence type="ECO:0000313" key="2">
    <source>
        <dbReference type="Proteomes" id="UP000478052"/>
    </source>
</evidence>
<evidence type="ECO:0000313" key="1">
    <source>
        <dbReference type="EMBL" id="KAF0772618.1"/>
    </source>
</evidence>
<reference evidence="1 2" key="1">
    <citation type="submission" date="2019-08" db="EMBL/GenBank/DDBJ databases">
        <title>Whole genome of Aphis craccivora.</title>
        <authorList>
            <person name="Voronova N.V."/>
            <person name="Shulinski R.S."/>
            <person name="Bandarenka Y.V."/>
            <person name="Zhorov D.G."/>
            <person name="Warner D."/>
        </authorList>
    </citation>
    <scope>NUCLEOTIDE SEQUENCE [LARGE SCALE GENOMIC DNA]</scope>
    <source>
        <strain evidence="1">180601</strain>
        <tissue evidence="1">Whole Body</tissue>
    </source>
</reference>
<name>A0A6G0ZME4_APHCR</name>
<comment type="caution">
    <text evidence="1">The sequence shown here is derived from an EMBL/GenBank/DDBJ whole genome shotgun (WGS) entry which is preliminary data.</text>
</comment>
<dbReference type="Proteomes" id="UP000478052">
    <property type="component" value="Unassembled WGS sequence"/>
</dbReference>
<keyword evidence="2" id="KW-1185">Reference proteome</keyword>
<dbReference type="AlphaFoldDB" id="A0A6G0ZME4"/>
<sequence length="142" mass="16487">MAYRNTSAKVLEKRLTKSALLWRLGGWLTKITRKIWSHCTRINSGGHHALRTYRFSTVNYSRTMTRSVAVTGYYLEWRWRVVHVNRMGKRNVLQSLQPCCKDRTVLVGTGMSQKRISGNVINRYQVFDVFKVFVEDNNGNSG</sequence>
<gene>
    <name evidence="1" type="ORF">FWK35_00004579</name>
</gene>
<protein>
    <submittedName>
        <fullName evidence="1">Uncharacterized protein</fullName>
    </submittedName>
</protein>